<evidence type="ECO:0000313" key="9">
    <source>
        <dbReference type="Proteomes" id="UP000078476"/>
    </source>
</evidence>
<protein>
    <submittedName>
        <fullName evidence="8">Cytochrome-c peroxidase</fullName>
    </submittedName>
</protein>
<feature type="domain" description="Cytochrome c" evidence="7">
    <location>
        <begin position="331"/>
        <end position="450"/>
    </location>
</feature>
<dbReference type="GO" id="GO:0020037">
    <property type="term" value="F:heme binding"/>
    <property type="evidence" value="ECO:0007669"/>
    <property type="project" value="InterPro"/>
</dbReference>
<dbReference type="PANTHER" id="PTHR30600:SF7">
    <property type="entry name" value="CYTOCHROME C PEROXIDASE-RELATED"/>
    <property type="match status" value="1"/>
</dbReference>
<evidence type="ECO:0000256" key="1">
    <source>
        <dbReference type="ARBA" id="ARBA00004196"/>
    </source>
</evidence>
<dbReference type="InterPro" id="IPR051395">
    <property type="entry name" value="Cytochrome_c_Peroxidase/MauG"/>
</dbReference>
<evidence type="ECO:0000256" key="5">
    <source>
        <dbReference type="ARBA" id="ARBA00023004"/>
    </source>
</evidence>
<evidence type="ECO:0000256" key="2">
    <source>
        <dbReference type="ARBA" id="ARBA00022617"/>
    </source>
</evidence>
<dbReference type="GO" id="GO:0009055">
    <property type="term" value="F:electron transfer activity"/>
    <property type="evidence" value="ECO:0007669"/>
    <property type="project" value="InterPro"/>
</dbReference>
<accession>A0A177NS11</accession>
<keyword evidence="2 6" id="KW-0349">Heme</keyword>
<proteinExistence type="predicted"/>
<dbReference type="SMART" id="SM01235">
    <property type="entry name" value="Haem_bd"/>
    <property type="match status" value="1"/>
</dbReference>
<organism evidence="8 9">
    <name type="scientific">Methylomonas lenta</name>
    <dbReference type="NCBI Taxonomy" id="980561"/>
    <lineage>
        <taxon>Bacteria</taxon>
        <taxon>Pseudomonadati</taxon>
        <taxon>Pseudomonadota</taxon>
        <taxon>Gammaproteobacteria</taxon>
        <taxon>Methylococcales</taxon>
        <taxon>Methylococcaceae</taxon>
        <taxon>Methylomonas</taxon>
    </lineage>
</organism>
<reference evidence="8 9" key="1">
    <citation type="submission" date="2016-03" db="EMBL/GenBank/DDBJ databases">
        <authorList>
            <person name="Ploux O."/>
        </authorList>
    </citation>
    <scope>NUCLEOTIDE SEQUENCE [LARGE SCALE GENOMIC DNA]</scope>
    <source>
        <strain evidence="8 9">R-45370</strain>
    </source>
</reference>
<evidence type="ECO:0000256" key="6">
    <source>
        <dbReference type="PROSITE-ProRule" id="PRU00433"/>
    </source>
</evidence>
<dbReference type="PROSITE" id="PS51007">
    <property type="entry name" value="CYTC"/>
    <property type="match status" value="3"/>
</dbReference>
<sequence>MKKFPLLILSLLAIILFFPISNLIGLQGKNELIPAGLNSSDSFRKVSQIMQNKCVDCHAPGMLRKPFYADFPIAKQLMEKDMQQASARLSLSKELFSGETAFTPLQLARLEYVVSNDSMPPTEYLLMHWTDSLTDDERKTILTWIAEQRAKSPWSQDATAEFKGEPVQPLPLTVELDMGKVSLGNKLFHDRLLSGDNTLNCASCHDLTRGGTDQAKVATGIRGQQGPINSPTVYNAMYNIAQFWDGRAKDLQEQAAGPVANPIEMGAKWDEVVEKLKQVPDYQQAFAELYPEQGLNKTTVTDAIAVFEQSLLTGNSRFDQYLRGNTAILSNDEIQGYQLFKTNCASCHFGPALGGLSYEKMGVKQDYFKQRGGELTEADNGRFNVTKQEQDRHFFKVPVLRNIELSFPYFHDGSVDNLAEAVRVMGNVQLDKAFTKDEIANMVAFLQTLTGEYKGKPLTQLTTEDIQ</sequence>
<dbReference type="EMBL" id="LUUI01000061">
    <property type="protein sequence ID" value="OAI19820.1"/>
    <property type="molecule type" value="Genomic_DNA"/>
</dbReference>
<dbReference type="InterPro" id="IPR025992">
    <property type="entry name" value="Haem-bd"/>
</dbReference>
<keyword evidence="5 6" id="KW-0408">Iron</keyword>
<evidence type="ECO:0000313" key="8">
    <source>
        <dbReference type="EMBL" id="OAI19820.1"/>
    </source>
</evidence>
<evidence type="ECO:0000256" key="4">
    <source>
        <dbReference type="ARBA" id="ARBA00023002"/>
    </source>
</evidence>
<dbReference type="InterPro" id="IPR004852">
    <property type="entry name" value="Di-haem_cyt_c_peroxidsae"/>
</dbReference>
<dbReference type="InterPro" id="IPR009056">
    <property type="entry name" value="Cyt_c-like_dom"/>
</dbReference>
<dbReference type="AlphaFoldDB" id="A0A177NS11"/>
<dbReference type="GO" id="GO:0046872">
    <property type="term" value="F:metal ion binding"/>
    <property type="evidence" value="ECO:0007669"/>
    <property type="project" value="UniProtKB-KW"/>
</dbReference>
<dbReference type="GO" id="GO:0030313">
    <property type="term" value="C:cell envelope"/>
    <property type="evidence" value="ECO:0007669"/>
    <property type="project" value="UniProtKB-SubCell"/>
</dbReference>
<dbReference type="InterPro" id="IPR036909">
    <property type="entry name" value="Cyt_c-like_dom_sf"/>
</dbReference>
<dbReference type="Pfam" id="PF03150">
    <property type="entry name" value="CCP_MauG"/>
    <property type="match status" value="1"/>
</dbReference>
<dbReference type="Proteomes" id="UP000078476">
    <property type="component" value="Unassembled WGS sequence"/>
</dbReference>
<feature type="domain" description="Cytochrome c" evidence="7">
    <location>
        <begin position="34"/>
        <end position="149"/>
    </location>
</feature>
<keyword evidence="8" id="KW-0575">Peroxidase</keyword>
<evidence type="ECO:0000259" key="7">
    <source>
        <dbReference type="PROSITE" id="PS51007"/>
    </source>
</evidence>
<dbReference type="GO" id="GO:0004130">
    <property type="term" value="F:cytochrome-c peroxidase activity"/>
    <property type="evidence" value="ECO:0007669"/>
    <property type="project" value="TreeGrafter"/>
</dbReference>
<evidence type="ECO:0000256" key="3">
    <source>
        <dbReference type="ARBA" id="ARBA00022723"/>
    </source>
</evidence>
<dbReference type="Pfam" id="PF14376">
    <property type="entry name" value="Haem_bd"/>
    <property type="match status" value="1"/>
</dbReference>
<comment type="caution">
    <text evidence="8">The sequence shown here is derived from an EMBL/GenBank/DDBJ whole genome shotgun (WGS) entry which is preliminary data.</text>
</comment>
<comment type="subcellular location">
    <subcellularLocation>
        <location evidence="1">Cell envelope</location>
    </subcellularLocation>
</comment>
<keyword evidence="3 6" id="KW-0479">Metal-binding</keyword>
<feature type="domain" description="Cytochrome c" evidence="7">
    <location>
        <begin position="179"/>
        <end position="287"/>
    </location>
</feature>
<dbReference type="SUPFAM" id="SSF46626">
    <property type="entry name" value="Cytochrome c"/>
    <property type="match status" value="2"/>
</dbReference>
<dbReference type="PANTHER" id="PTHR30600">
    <property type="entry name" value="CYTOCHROME C PEROXIDASE-RELATED"/>
    <property type="match status" value="1"/>
</dbReference>
<keyword evidence="9" id="KW-1185">Reference proteome</keyword>
<name>A0A177NS11_9GAMM</name>
<gene>
    <name evidence="8" type="ORF">A1359_21535</name>
</gene>
<dbReference type="STRING" id="980561.A1359_21535"/>
<keyword evidence="4" id="KW-0560">Oxidoreductase</keyword>
<dbReference type="OrthoDB" id="9805202at2"/>
<dbReference type="Gene3D" id="1.10.760.10">
    <property type="entry name" value="Cytochrome c-like domain"/>
    <property type="match status" value="2"/>
</dbReference>